<organism evidence="2 3">
    <name type="scientific">Oryza rufipogon</name>
    <name type="common">Brownbeard rice</name>
    <name type="synonym">Asian wild rice</name>
    <dbReference type="NCBI Taxonomy" id="4529"/>
    <lineage>
        <taxon>Eukaryota</taxon>
        <taxon>Viridiplantae</taxon>
        <taxon>Streptophyta</taxon>
        <taxon>Embryophyta</taxon>
        <taxon>Tracheophyta</taxon>
        <taxon>Spermatophyta</taxon>
        <taxon>Magnoliopsida</taxon>
        <taxon>Liliopsida</taxon>
        <taxon>Poales</taxon>
        <taxon>Poaceae</taxon>
        <taxon>BOP clade</taxon>
        <taxon>Oryzoideae</taxon>
        <taxon>Oryzeae</taxon>
        <taxon>Oryzinae</taxon>
        <taxon>Oryza</taxon>
    </lineage>
</organism>
<evidence type="ECO:0000313" key="2">
    <source>
        <dbReference type="EnsemblPlants" id="ORUFI04G31470.1"/>
    </source>
</evidence>
<dbReference type="HOGENOM" id="CLU_991730_0_0_1"/>
<reference evidence="2" key="2">
    <citation type="submission" date="2015-06" db="UniProtKB">
        <authorList>
            <consortium name="EnsemblPlants"/>
        </authorList>
    </citation>
    <scope>IDENTIFICATION</scope>
</reference>
<dbReference type="Gramene" id="ORUFI04G31470.1">
    <property type="protein sequence ID" value="ORUFI04G31470.1"/>
    <property type="gene ID" value="ORUFI04G31470"/>
</dbReference>
<dbReference type="STRING" id="4529.A0A0E0PFT3"/>
<evidence type="ECO:0000256" key="1">
    <source>
        <dbReference type="SAM" id="MobiDB-lite"/>
    </source>
</evidence>
<dbReference type="AlphaFoldDB" id="A0A0E0PFT3"/>
<evidence type="ECO:0008006" key="4">
    <source>
        <dbReference type="Google" id="ProtNLM"/>
    </source>
</evidence>
<dbReference type="EnsemblPlants" id="ORUFI04G31470.1">
    <property type="protein sequence ID" value="ORUFI04G31470.1"/>
    <property type="gene ID" value="ORUFI04G31470"/>
</dbReference>
<keyword evidence="3" id="KW-1185">Reference proteome</keyword>
<evidence type="ECO:0000313" key="3">
    <source>
        <dbReference type="Proteomes" id="UP000008022"/>
    </source>
</evidence>
<sequence length="281" mass="29968">MDYHRIHPVGVDSPPPAPDSQQQVGKGRSTASYGAAADHQATPVRAGPAAAAAAAVQEPRAAVLPVRVLCWTLLAVLALAGLEPEPADREVTATSPNRRIGIYYDSLEVTASFNGTELCRGGFPTLYQGHRHPARRRDTAGQRRGGEAAQQVGFVPLTVWARVLIRIKFGTIKLWKMTGKATCNLVVDNLIPLPPPPPAAAILLGVLGAPPSLLRLGEGTYRCLPLTVRSGTPLNKPVDVAMWQLNTQRSTRPPMDESHHTLRAARSGQAVCTTAPVKSDS</sequence>
<dbReference type="eggNOG" id="ENOG502QVVS">
    <property type="taxonomic scope" value="Eukaryota"/>
</dbReference>
<proteinExistence type="predicted"/>
<protein>
    <recommendedName>
        <fullName evidence="4">Late embryogenesis abundant protein LEA-2 subgroup domain-containing protein</fullName>
    </recommendedName>
</protein>
<dbReference type="Proteomes" id="UP000008022">
    <property type="component" value="Unassembled WGS sequence"/>
</dbReference>
<reference evidence="3" key="1">
    <citation type="submission" date="2013-06" db="EMBL/GenBank/DDBJ databases">
        <authorList>
            <person name="Zhao Q."/>
        </authorList>
    </citation>
    <scope>NUCLEOTIDE SEQUENCE</scope>
    <source>
        <strain evidence="3">cv. W1943</strain>
    </source>
</reference>
<feature type="region of interest" description="Disordered" evidence="1">
    <location>
        <begin position="1"/>
        <end position="41"/>
    </location>
</feature>
<name>A0A0E0PFT3_ORYRU</name>
<accession>A0A0E0PFT3</accession>